<evidence type="ECO:0000256" key="4">
    <source>
        <dbReference type="PROSITE-ProRule" id="PRU00284"/>
    </source>
</evidence>
<keyword evidence="4" id="KW-0807">Transducer</keyword>
<comment type="similarity">
    <text evidence="3">Belongs to the methyl-accepting chemotaxis (MCP) protein family.</text>
</comment>
<keyword evidence="6" id="KW-0812">Transmembrane</keyword>
<feature type="compositionally biased region" description="Low complexity" evidence="5">
    <location>
        <begin position="564"/>
        <end position="582"/>
    </location>
</feature>
<sequence>MPFLKNMRVVTQLVAGFALVILLLVGLGVFSLYEVSAENDHVAALRDKWAASVSSSLRMQNALNQMRLSEFRMASTDKAAEVQAVDSRMEPRIEAFRSASAEYEKLISEPEEKTAFADIQVLMPQYMDLDQQVRTAAKAGNPQQAMSILTGQSGTVRDAVAKDIDKIVAINEQGTAREGKAARDAYHAAIALVVGLIAAAAAVALAVALFIARGFARQLGGEPREAAAMASAIAAGNLRVTVPLKAGDNASLMYSLAAMKEQLTSIVSGIKSSSESISVAASEIAQGNTDLSQRTEEQAASLEETASSMEQLTSAVRQNADNAKQASTLATSGSSVAQRGGAEIGRVVATMHEIAESSARVAEIISVIEGIAFQTNILALNAAVEAARAGEQGRGFAVVAGEVRTLAQRSATAAKEIKDLITESVSRIDAGSKLVENAGRTMDEIVTSAGRTTDIMNELAAASEEQSTGIGQVNTAITQMDEVTQQNAALVEQASAAAQALAQQAQALRDAVSVFSVESDAPRAAVSARGASGASASSASPRRAQPVARSAKTPARATPRRTTVRAEPAGGSAPSTATAAAANEADNWQTF</sequence>
<dbReference type="InterPro" id="IPR004089">
    <property type="entry name" value="MCPsignal_dom"/>
</dbReference>
<dbReference type="InterPro" id="IPR004090">
    <property type="entry name" value="Chemotax_Me-accpt_rcpt"/>
</dbReference>
<dbReference type="GO" id="GO:0006935">
    <property type="term" value="P:chemotaxis"/>
    <property type="evidence" value="ECO:0007669"/>
    <property type="project" value="InterPro"/>
</dbReference>
<feature type="compositionally biased region" description="Low complexity" evidence="5">
    <location>
        <begin position="528"/>
        <end position="557"/>
    </location>
</feature>
<dbReference type="InterPro" id="IPR024478">
    <property type="entry name" value="HlyB_4HB_MCP"/>
</dbReference>
<comment type="subcellular location">
    <subcellularLocation>
        <location evidence="1">Membrane</location>
    </subcellularLocation>
</comment>
<evidence type="ECO:0000313" key="9">
    <source>
        <dbReference type="Proteomes" id="UP000185151"/>
    </source>
</evidence>
<dbReference type="SUPFAM" id="SSF58104">
    <property type="entry name" value="Methyl-accepting chemotaxis protein (MCP) signaling domain"/>
    <property type="match status" value="1"/>
</dbReference>
<dbReference type="EMBL" id="FSRU01000001">
    <property type="protein sequence ID" value="SIO17223.1"/>
    <property type="molecule type" value="Genomic_DNA"/>
</dbReference>
<keyword evidence="2" id="KW-0488">Methylation</keyword>
<dbReference type="FunFam" id="1.10.287.950:FF:000001">
    <property type="entry name" value="Methyl-accepting chemotaxis sensory transducer"/>
    <property type="match status" value="1"/>
</dbReference>
<evidence type="ECO:0000256" key="5">
    <source>
        <dbReference type="SAM" id="MobiDB-lite"/>
    </source>
</evidence>
<accession>A0A1N6HBT7</accession>
<reference evidence="8 9" key="1">
    <citation type="submission" date="2016-11" db="EMBL/GenBank/DDBJ databases">
        <authorList>
            <person name="Jaros S."/>
            <person name="Januszkiewicz K."/>
            <person name="Wedrychowicz H."/>
        </authorList>
    </citation>
    <scope>NUCLEOTIDE SEQUENCE [LARGE SCALE GENOMIC DNA]</scope>
    <source>
        <strain evidence="8 9">GAS95</strain>
    </source>
</reference>
<dbReference type="PANTHER" id="PTHR43531">
    <property type="entry name" value="PROTEIN ICFG"/>
    <property type="match status" value="1"/>
</dbReference>
<feature type="region of interest" description="Disordered" evidence="5">
    <location>
        <begin position="528"/>
        <end position="591"/>
    </location>
</feature>
<evidence type="ECO:0000259" key="7">
    <source>
        <dbReference type="PROSITE" id="PS50111"/>
    </source>
</evidence>
<dbReference type="Gene3D" id="1.10.287.950">
    <property type="entry name" value="Methyl-accepting chemotaxis protein"/>
    <property type="match status" value="1"/>
</dbReference>
<dbReference type="InterPro" id="IPR051310">
    <property type="entry name" value="MCP_chemotaxis"/>
</dbReference>
<dbReference type="Pfam" id="PF12729">
    <property type="entry name" value="4HB_MCP_1"/>
    <property type="match status" value="1"/>
</dbReference>
<dbReference type="GO" id="GO:0004888">
    <property type="term" value="F:transmembrane signaling receptor activity"/>
    <property type="evidence" value="ECO:0007669"/>
    <property type="project" value="InterPro"/>
</dbReference>
<evidence type="ECO:0000256" key="2">
    <source>
        <dbReference type="ARBA" id="ARBA00022481"/>
    </source>
</evidence>
<dbReference type="PANTHER" id="PTHR43531:SF14">
    <property type="entry name" value="METHYL-ACCEPTING CHEMOTAXIS PROTEIN I-RELATED"/>
    <property type="match status" value="1"/>
</dbReference>
<feature type="domain" description="Methyl-accepting transducer" evidence="7">
    <location>
        <begin position="273"/>
        <end position="502"/>
    </location>
</feature>
<evidence type="ECO:0000256" key="6">
    <source>
        <dbReference type="SAM" id="Phobius"/>
    </source>
</evidence>
<dbReference type="AlphaFoldDB" id="A0A1N6HBT7"/>
<dbReference type="SMART" id="SM00283">
    <property type="entry name" value="MA"/>
    <property type="match status" value="1"/>
</dbReference>
<protein>
    <submittedName>
        <fullName evidence="8">Methyl-accepting chemotaxis protein</fullName>
    </submittedName>
</protein>
<evidence type="ECO:0000313" key="8">
    <source>
        <dbReference type="EMBL" id="SIO17223.1"/>
    </source>
</evidence>
<keyword evidence="9" id="KW-1185">Reference proteome</keyword>
<gene>
    <name evidence="8" type="ORF">SAMN05444165_1280</name>
</gene>
<dbReference type="GO" id="GO:0005886">
    <property type="term" value="C:plasma membrane"/>
    <property type="evidence" value="ECO:0007669"/>
    <property type="project" value="TreeGrafter"/>
</dbReference>
<evidence type="ECO:0000256" key="3">
    <source>
        <dbReference type="ARBA" id="ARBA00029447"/>
    </source>
</evidence>
<feature type="transmembrane region" description="Helical" evidence="6">
    <location>
        <begin position="185"/>
        <end position="212"/>
    </location>
</feature>
<dbReference type="Pfam" id="PF00015">
    <property type="entry name" value="MCPsignal"/>
    <property type="match status" value="1"/>
</dbReference>
<name>A0A1N6HBT7_9BURK</name>
<dbReference type="PRINTS" id="PR00260">
    <property type="entry name" value="CHEMTRNSDUCR"/>
</dbReference>
<proteinExistence type="inferred from homology"/>
<dbReference type="Proteomes" id="UP000185151">
    <property type="component" value="Unassembled WGS sequence"/>
</dbReference>
<dbReference type="GO" id="GO:0007165">
    <property type="term" value="P:signal transduction"/>
    <property type="evidence" value="ECO:0007669"/>
    <property type="project" value="UniProtKB-KW"/>
</dbReference>
<evidence type="ECO:0000256" key="1">
    <source>
        <dbReference type="ARBA" id="ARBA00004370"/>
    </source>
</evidence>
<dbReference type="RefSeq" id="WP_074294738.1">
    <property type="nucleotide sequence ID" value="NZ_FSRU01000001.1"/>
</dbReference>
<keyword evidence="6" id="KW-0472">Membrane</keyword>
<keyword evidence="6" id="KW-1133">Transmembrane helix</keyword>
<organism evidence="8 9">
    <name type="scientific">Paraburkholderia phenazinium</name>
    <dbReference type="NCBI Taxonomy" id="60549"/>
    <lineage>
        <taxon>Bacteria</taxon>
        <taxon>Pseudomonadati</taxon>
        <taxon>Pseudomonadota</taxon>
        <taxon>Betaproteobacteria</taxon>
        <taxon>Burkholderiales</taxon>
        <taxon>Burkholderiaceae</taxon>
        <taxon>Paraburkholderia</taxon>
    </lineage>
</organism>
<dbReference type="CDD" id="cd11386">
    <property type="entry name" value="MCP_signal"/>
    <property type="match status" value="1"/>
</dbReference>
<dbReference type="PROSITE" id="PS50111">
    <property type="entry name" value="CHEMOTAXIS_TRANSDUC_2"/>
    <property type="match status" value="1"/>
</dbReference>